<dbReference type="OrthoDB" id="464829at2"/>
<reference evidence="2" key="1">
    <citation type="journal article" date="2014" name="ISME J.">
        <title>Ecophysiology of Thioploca ingrica as revealed by the complete genome sequence supplemented with proteomic evidence.</title>
        <authorList>
            <person name="Kojima H."/>
            <person name="Ogura Y."/>
            <person name="Yamamoto N."/>
            <person name="Togashi T."/>
            <person name="Mori H."/>
            <person name="Watanabe T."/>
            <person name="Nemoto F."/>
            <person name="Kurokawa K."/>
            <person name="Hayashi T."/>
            <person name="Fukui M."/>
        </authorList>
    </citation>
    <scope>NUCLEOTIDE SEQUENCE [LARGE SCALE GENOMIC DNA]</scope>
</reference>
<evidence type="ECO:0000313" key="3">
    <source>
        <dbReference type="Proteomes" id="UP000031623"/>
    </source>
</evidence>
<dbReference type="AlphaFoldDB" id="A0A090AF40"/>
<evidence type="ECO:0008006" key="4">
    <source>
        <dbReference type="Google" id="ProtNLM"/>
    </source>
</evidence>
<sequence>MKKTSLLLAIGALLYGAAGSYALADDVILSPEMTPQEVSAFLDTIVFPEAEQGISEDAPDDPGVSLPAGLDPSQKLPPNVYIAATPSSTPTPLVPGDTSQEVIKPAMCNPNSFPVNGAEMQGILVEVLFADGTTGSDRWKATSTTGGEVGYVLGTGWILAEKGDTWDHQWLLYTTKAIKQIAIKALNVAPPKGRVYAFDVGGKLPRVPAPAVPEHTKGAARGQAFALKYLPAGVSFTATYSDPVYVSGPPGPPFSIHPPVLPKDGNNPAAPGDIPKHDLYGTLVIDFAPSIVGATLIDPIFKFIADTDCLPVTGASVSANLLTLYGEGLVYVSANGSLLSGVPAFEVAEDGVNTFDVSDLITKLHAGACYSLVNEGALGTNIPLEVDGVDMPNGEVCL</sequence>
<dbReference type="KEGG" id="tig:THII_1342"/>
<evidence type="ECO:0000256" key="1">
    <source>
        <dbReference type="SAM" id="SignalP"/>
    </source>
</evidence>
<proteinExistence type="predicted"/>
<dbReference type="Proteomes" id="UP000031623">
    <property type="component" value="Chromosome"/>
</dbReference>
<feature type="chain" id="PRO_5001852742" description="Secreted protein" evidence="1">
    <location>
        <begin position="25"/>
        <end position="398"/>
    </location>
</feature>
<feature type="signal peptide" evidence="1">
    <location>
        <begin position="1"/>
        <end position="24"/>
    </location>
</feature>
<evidence type="ECO:0000313" key="2">
    <source>
        <dbReference type="EMBL" id="BAP55639.1"/>
    </source>
</evidence>
<gene>
    <name evidence="2" type="ORF">THII_1342</name>
</gene>
<organism evidence="2 3">
    <name type="scientific">Thioploca ingrica</name>
    <dbReference type="NCBI Taxonomy" id="40754"/>
    <lineage>
        <taxon>Bacteria</taxon>
        <taxon>Pseudomonadati</taxon>
        <taxon>Pseudomonadota</taxon>
        <taxon>Gammaproteobacteria</taxon>
        <taxon>Thiotrichales</taxon>
        <taxon>Thiotrichaceae</taxon>
        <taxon>Thioploca</taxon>
    </lineage>
</organism>
<keyword evidence="1" id="KW-0732">Signal</keyword>
<accession>A0A090AF40</accession>
<name>A0A090AF40_9GAMM</name>
<protein>
    <recommendedName>
        <fullName evidence="4">Secreted protein</fullName>
    </recommendedName>
</protein>
<dbReference type="EMBL" id="AP014633">
    <property type="protein sequence ID" value="BAP55639.1"/>
    <property type="molecule type" value="Genomic_DNA"/>
</dbReference>
<keyword evidence="3" id="KW-1185">Reference proteome</keyword>
<dbReference type="HOGENOM" id="CLU_686832_0_0_6"/>